<dbReference type="AlphaFoldDB" id="A0A7J6T1A9"/>
<keyword evidence="2" id="KW-1185">Reference proteome</keyword>
<reference evidence="1 2" key="1">
    <citation type="submission" date="2020-04" db="EMBL/GenBank/DDBJ databases">
        <title>Perkinsus olseni comparative genomics.</title>
        <authorList>
            <person name="Bogema D.R."/>
        </authorList>
    </citation>
    <scope>NUCLEOTIDE SEQUENCE [LARGE SCALE GENOMIC DNA]</scope>
    <source>
        <strain evidence="1 2">ATCC PRA-207</strain>
    </source>
</reference>
<evidence type="ECO:0000313" key="2">
    <source>
        <dbReference type="Proteomes" id="UP000553632"/>
    </source>
</evidence>
<comment type="caution">
    <text evidence="1">The sequence shown here is derived from an EMBL/GenBank/DDBJ whole genome shotgun (WGS) entry which is preliminary data.</text>
</comment>
<protein>
    <submittedName>
        <fullName evidence="1">Uncharacterized protein</fullName>
    </submittedName>
</protein>
<organism evidence="1 2">
    <name type="scientific">Perkinsus olseni</name>
    <name type="common">Perkinsus atlanticus</name>
    <dbReference type="NCBI Taxonomy" id="32597"/>
    <lineage>
        <taxon>Eukaryota</taxon>
        <taxon>Sar</taxon>
        <taxon>Alveolata</taxon>
        <taxon>Perkinsozoa</taxon>
        <taxon>Perkinsea</taxon>
        <taxon>Perkinsida</taxon>
        <taxon>Perkinsidae</taxon>
        <taxon>Perkinsus</taxon>
    </lineage>
</organism>
<proteinExistence type="predicted"/>
<name>A0A7J6T1A9_PEROL</name>
<evidence type="ECO:0000313" key="1">
    <source>
        <dbReference type="EMBL" id="KAF4738915.1"/>
    </source>
</evidence>
<gene>
    <name evidence="1" type="ORF">FOZ63_024115</name>
</gene>
<dbReference type="EMBL" id="JABANO010014241">
    <property type="protein sequence ID" value="KAF4738915.1"/>
    <property type="molecule type" value="Genomic_DNA"/>
</dbReference>
<accession>A0A7J6T1A9</accession>
<sequence length="479" mass="52842">MGRLESDIEESCLGSKNARGRRRVPGSLPFPSDLLSTYGRLQFDAVTRTATCKACSKYKLGNALALVVTSFRHVNATKGTFAAHKRSVEHRTAMERLMPEEKRGDILHQLSSQSHAAAKRGRSALFCILDVVRTSLRQNLPVGGHDHSEGNARQILELLKRHDDDVCWCLGRSHRTKFASADFLAEMTAMQIVGRIGRYIKSSPKRSADWKAFTQRTGEVAEVLSLRIYQAASTSPPITMTHFLLMEVNVETPVGNPLAVQRLGGPASGICAALVNCESLLDNFGERSSDVGKPSSAEDKARAREFLNSLDNFQNYYALRVLEDIYDRAPGLLVSTVRRALHEYSQDWESLTAFYEQVKADARRLNIEAPELQRAARRGLRTSALTDEQIDNLLIVQHVGRIHRGLLLQAGASSSATSLMRSMMSMIWEWTIPNGIADRGGYSDLGTCQGRCSGDNISPDDALDAQGIMPSIAMLATSY</sequence>
<feature type="non-terminal residue" evidence="1">
    <location>
        <position position="479"/>
    </location>
</feature>
<dbReference type="Proteomes" id="UP000553632">
    <property type="component" value="Unassembled WGS sequence"/>
</dbReference>